<dbReference type="Pfam" id="PF00094">
    <property type="entry name" value="VWD"/>
    <property type="match status" value="1"/>
</dbReference>
<sequence length="3329" mass="369531">MSYWLTMAIMSNGMQRRGPQTSQNFKYALGTTYKYNYEGRIDIDLSSAEGQQTTTEVKAVVLLTQEAECNLLLRLQNVQVLGANGKKFGHIPDIEKPIRINFHDGHVEDRICVEPGDNQNSINVKRAIASLFQANLKNNYETDVFGVCPTETAHHKEGNVLVIQKSRNLDKCSYRENLKQDFFATTFNLNSEIKSSPILNSDYNGKLRVKNGILDSASVVENYLYTPFSVGKNGAKAQVTSKIQLTGTSAEKPTHKCSEPRTIIFENPHPVVASTVNVNTILSAVKDVVGTINNVVGENTASKFITLVKTVRSARKDDLLAVYNQVKSGVGFSDKATAKKTFLDALLQSGTGDTIEVAITLLRNNEFSDVEKKLVYFGLSLVRHATESSITAATVISPTCHTKPTWGIGNLVGRFCSAHSCHNVDAINRLTQKLLEKVPRGKAANREQENESIYALKALRNFGFISEATTGSISTIVQDKKVSNRLRVTAIESILAEPCTQKLRDLALRVLQDIQEDSEVRINAYLVVAKCPNAHIGNAIKTLLEKEQSYQVGGFIVSHIRNIKASANPDKDLAKHYLGFSVPKRFPIDFRKWSYNAEFSYAVDTLGIAASTETNIIYSQDSFLPRSSSLNLTAELFGHTFNFLEIQTRQENLDRLVEHYFGPKGLLKTSSLNDLFRSGSETAQKAWSHLEEKLQQTLRARRDVSRAEIDGIGKAVQIKENELNKDLDLDLSVKAFGSEILFTNFNVYQKGLTPEAVIDKLLACFATGLDKLKHFEETLRSNILFLDVEFAYPTGLGFPLRLAVEGTSNIQLKAKGGVDIRTLLAANKDSNVRIQLIPSANIEVGGRLTVDALVVENGLKVVSTLYTATGGDLNINLFNGAKGVDVKFGLPVKEQKLVSASHEIVFHTREQAGQETNTPLKFAQAKDFSICFDHLNPFIGLVFCGEINGPNLAGKDVPVLPFPLAGDAKAAVTIDNEDLYEFHIRSVSNNALTSSEFVIETIGNNRQKKVSFQVNAESYPEKYIQAIFTSPIKSASAEVRLISNQKEIALVARVSYDKIEYYGKAGITSSKTGDRGIYKPVLEYRGPGNQQLPIRVEGQLIVEYQKPYKYVLDNIRVVIANDKSYGVKGYITGDLILDPSWDLTVLGGDQQLATTKGRLNLDHAKPLKLNVELRNTINPNVNFHVKGELARQPDKYESSLQLIHGPDLSSKTNIISLSNSVTNKYKNAQNFVLGTKNKLTYPLVGIKTNFDYEQTAKSIEYDFGVQYNDVKFGSELDIKINEKEQGDFDVEFELYGLDNKVEFKANRQIHGEESKIKNELEVNGKKLEVSGRIKHHIKPSIVDLEADLTVVLPTHNTPFKVNSGLKYNPNEVDAHHKVTSGSTVVIDAFLKTNKGGNANGSIKVNIKNVLVVNGQVKSNKGSGTGDILIDAQSLKKQVKIDTTFLIQPDTTYNIDLNIYPSYAQDKSQKIVLSTHNKLSQTNVDSKNQIQILDKKMEVNVKGTRTGDDRNGKVNGEIEVTLPNDQYLLGKLSSDHKVNNELLNAHGQASLEYRKNKNAAGRKVSIKSVYKNTNPNDGLYDVEYNLAADDSNGKNINADIAFKSSKQGESRHLEVKNKIYGSIIKHPLEARLVSNCKDDQHEYEAVTSYGPNAVLKVAGKYNIQGDGKPISGNIGIELNTPSKALKTLKVSGSGSIHKSESPSDTLQIQGQASIFADDDGSIPEPIIDFQGDGQVKVSDKDGVVNGNIRYGKLDPVSASAGYNIVETGKQKQLNGNLNLKYGKDKNLKVDGSLERTSEHQYKLEAEIVSPTEEYKHTKLIVQTKRSDDNSHITSNTKVISDGKTWVVDTEFLSSQISPLVDLKMTCPEGKISQFRFKGNKVSDKELGGELKIIYEKQNFLLEGNVEANLENIEQFYIKGAVNSPSLKLDKVTFEAQNKPGKGSRRIQVTIKSAGKNLVTGSTSYQAREEQGKYVVEGSGSFKIKDETKSANFKYICQQLSQERNGEEGIEVTFDAGLGSKAIDAELKVTNKQFRLQNSYCEAKKECAHIEFDSKINTNEVDAFNQEIEVSVDLRKLGLSHEFGLKSVTNRRNYIIDHTVDIHFQSQENSKYQYSFYVHPNEAGIIFTTPKRVVSLEANANVPKNLRQGGKVSGDISFYLDKKNQPNKKASLNGWLVIDVDRKSINGEGKLAHPGSVCLHQTVYSGTTENAEVSLVSVLDLFNQPNQKVTITYKGQNSYSTAGRSLVIQSSGLGVNIAATEQVSVDKQTYTAEYASKLQYHVGSSNYDNVLSVKASKSHFNFLIRILSVDLLKIVNKMNLNKEEQVIESEVSSYNNNPLISHLEVKNFNTAKYTVGYKNTPRDKLQFNAALIPGQIADVRADHITGGGKVNLYQATLKLDDANFFKPDYSINSKEIEKVLNQAKQKFTEYINGLQNVGKTFSDDIRKEVSQLGDLGNRATPNLKPLRDYYTSELRKIKDEILADKSVKELGEILKKVFGAVASSVSEAFSKVSELVEKVAQSVQSAFAGVIESIDKELIPQLKELAERLTEVAADLAKAVIDIAAAYLATVSQLIEKYQPEIKQLAATFGELGQDVARFIQKAYEQIRVILVEQWKNIYNELKALPIFEEIKEQYEEFVRNGLPNREGLLNAVREVSNTIKEIIPPEFIVRKELVDVIDVLVQKFKINRSTILPSLKKIIQINTELVRKIANAISTPTYDVQRAHLPVSFDFLKKLPKLVAIKFSPIAYLLREDTSEEVITFLLSLFDNPRQWFAPFPLFGMVVQGQHLFTFDGKHLTFPGNCKYLLARDAVNGNFTIIGTYSNGLLSAITLADKLDAITLKKEGQILLNNAPAELPTRKPDLSAFRGYNLITLKSTAGVTVHCTPDLIGCSILVSGFYHGQIKGLLGNGNNEPYDDFTIPSGKIVTSEGEFGNSYKIGNCQPVTVPKHQHAENPECNKLFSWESSLRYCYPFVKTDNFKMACAHGLAAGVKRTEEAIAKAYVAACQQRNIPVSVPHELVQCQNSDKSFSVGESFSVKLPAKAADIVLIIDTVKSNELIYKEFVKPLVTDLIKELNSKGITDVELHLIAYGGENKWPSHVTVNGKLTFKEKTPDLKFTEPEKEESLVIDWYPVAKTYIELIESIIHDLRLAFGQDLQAQTYVEALEYPFRSHATKTLIIANSSPCETGKFALVTLNLITPFEELNVKDPKKTKDVIGFNDEKVFTFTQGKKKPDGTAELYKELQYEDYCVDFTIKNRGNVFVADNFVSSKPEARKQFVHVAAHNVVNQLTNIEEGLDCECKLVNPYNAQNVCRESYAKERSAPARKGVAKG</sequence>
<dbReference type="InterPro" id="IPR015255">
    <property type="entry name" value="Vitellinogen_open_b-sht"/>
</dbReference>
<dbReference type="PROSITE" id="PS51211">
    <property type="entry name" value="VITELLOGENIN"/>
    <property type="match status" value="1"/>
</dbReference>
<dbReference type="EMBL" id="JAPWTJ010000046">
    <property type="protein sequence ID" value="KAJ8984123.1"/>
    <property type="molecule type" value="Genomic_DNA"/>
</dbReference>
<dbReference type="PANTHER" id="PTHR23345:SF36">
    <property type="entry name" value="APOLIPOPHORINS"/>
    <property type="match status" value="1"/>
</dbReference>
<dbReference type="PROSITE" id="PS51233">
    <property type="entry name" value="VWFD"/>
    <property type="match status" value="1"/>
</dbReference>
<dbReference type="SUPFAM" id="SSF56968">
    <property type="entry name" value="Lipovitellin-phosvitin complex, beta-sheet shell regions"/>
    <property type="match status" value="2"/>
</dbReference>
<reference evidence="6" key="1">
    <citation type="journal article" date="2023" name="Insect Mol. Biol.">
        <title>Genome sequencing provides insights into the evolution of gene families encoding plant cell wall-degrading enzymes in longhorned beetles.</title>
        <authorList>
            <person name="Shin N.R."/>
            <person name="Okamura Y."/>
            <person name="Kirsch R."/>
            <person name="Pauchet Y."/>
        </authorList>
    </citation>
    <scope>NUCLEOTIDE SEQUENCE</scope>
    <source>
        <strain evidence="6">MMC_N1</strain>
    </source>
</reference>
<evidence type="ECO:0000256" key="1">
    <source>
        <dbReference type="ARBA" id="ARBA00022729"/>
    </source>
</evidence>
<dbReference type="PANTHER" id="PTHR23345">
    <property type="entry name" value="VITELLOGENIN-RELATED"/>
    <property type="match status" value="1"/>
</dbReference>
<dbReference type="InterPro" id="IPR015817">
    <property type="entry name" value="Vitellinogen_open_b-sht_sub1"/>
</dbReference>
<dbReference type="Gene3D" id="2.30.230.10">
    <property type="entry name" value="Lipovitellin, beta-sheet shell regions, chain A"/>
    <property type="match status" value="1"/>
</dbReference>
<evidence type="ECO:0000259" key="4">
    <source>
        <dbReference type="PROSITE" id="PS51211"/>
    </source>
</evidence>
<dbReference type="SMART" id="SM00216">
    <property type="entry name" value="VWD"/>
    <property type="match status" value="1"/>
</dbReference>
<feature type="domain" description="Vitellogenin" evidence="4">
    <location>
        <begin position="27"/>
        <end position="628"/>
    </location>
</feature>
<gene>
    <name evidence="6" type="ORF">NQ317_017333</name>
</gene>
<evidence type="ECO:0000313" key="7">
    <source>
        <dbReference type="Proteomes" id="UP001162164"/>
    </source>
</evidence>
<dbReference type="InterPro" id="IPR015816">
    <property type="entry name" value="Vitellinogen_b-sht_N"/>
</dbReference>
<dbReference type="Pfam" id="PF01347">
    <property type="entry name" value="Vitellogenin_N"/>
    <property type="match status" value="1"/>
</dbReference>
<accession>A0ABQ9K0J1</accession>
<dbReference type="Pfam" id="PF09172">
    <property type="entry name" value="Vit_open_b-sht"/>
    <property type="match status" value="1"/>
</dbReference>
<name>A0ABQ9K0J1_9CUCU</name>
<dbReference type="SMART" id="SM00638">
    <property type="entry name" value="LPD_N"/>
    <property type="match status" value="1"/>
</dbReference>
<dbReference type="Gene3D" id="1.20.120.20">
    <property type="entry name" value="Apolipoprotein"/>
    <property type="match status" value="1"/>
</dbReference>
<evidence type="ECO:0008006" key="8">
    <source>
        <dbReference type="Google" id="ProtNLM"/>
    </source>
</evidence>
<dbReference type="SUPFAM" id="SSF48431">
    <property type="entry name" value="Lipovitellin-phosvitin complex, superhelical domain"/>
    <property type="match status" value="1"/>
</dbReference>
<dbReference type="Gene3D" id="2.20.80.10">
    <property type="entry name" value="Lipovitellin-phosvitin complex, chain A, domain 4"/>
    <property type="match status" value="1"/>
</dbReference>
<proteinExistence type="predicted"/>
<evidence type="ECO:0000259" key="5">
    <source>
        <dbReference type="PROSITE" id="PS51233"/>
    </source>
</evidence>
<dbReference type="InterPro" id="IPR050733">
    <property type="entry name" value="Vitellogenin/Apolipophorin"/>
</dbReference>
<dbReference type="InterPro" id="IPR001846">
    <property type="entry name" value="VWF_type-D"/>
</dbReference>
<dbReference type="Gene3D" id="1.25.10.20">
    <property type="entry name" value="Vitellinogen, superhelical"/>
    <property type="match status" value="1"/>
</dbReference>
<feature type="domain" description="VWFD" evidence="5">
    <location>
        <begin position="2777"/>
        <end position="2943"/>
    </location>
</feature>
<evidence type="ECO:0000256" key="2">
    <source>
        <dbReference type="ARBA" id="ARBA00023180"/>
    </source>
</evidence>
<protein>
    <recommendedName>
        <fullName evidence="8">Apolipophorin</fullName>
    </recommendedName>
</protein>
<dbReference type="Gene3D" id="2.20.50.20">
    <property type="entry name" value="Lipovitellin. Chain A, domain 3"/>
    <property type="match status" value="1"/>
</dbReference>
<organism evidence="6 7">
    <name type="scientific">Molorchus minor</name>
    <dbReference type="NCBI Taxonomy" id="1323400"/>
    <lineage>
        <taxon>Eukaryota</taxon>
        <taxon>Metazoa</taxon>
        <taxon>Ecdysozoa</taxon>
        <taxon>Arthropoda</taxon>
        <taxon>Hexapoda</taxon>
        <taxon>Insecta</taxon>
        <taxon>Pterygota</taxon>
        <taxon>Neoptera</taxon>
        <taxon>Endopterygota</taxon>
        <taxon>Coleoptera</taxon>
        <taxon>Polyphaga</taxon>
        <taxon>Cucujiformia</taxon>
        <taxon>Chrysomeloidea</taxon>
        <taxon>Cerambycidae</taxon>
        <taxon>Lamiinae</taxon>
        <taxon>Monochamini</taxon>
        <taxon>Molorchus</taxon>
    </lineage>
</organism>
<evidence type="ECO:0000256" key="3">
    <source>
        <dbReference type="PROSITE-ProRule" id="PRU00557"/>
    </source>
</evidence>
<evidence type="ECO:0000313" key="6">
    <source>
        <dbReference type="EMBL" id="KAJ8984123.1"/>
    </source>
</evidence>
<dbReference type="InterPro" id="IPR011030">
    <property type="entry name" value="Lipovitellin_superhlx_dom"/>
</dbReference>
<dbReference type="InterPro" id="IPR001747">
    <property type="entry name" value="Vitellogenin_N"/>
</dbReference>
<dbReference type="Proteomes" id="UP001162164">
    <property type="component" value="Unassembled WGS sequence"/>
</dbReference>
<dbReference type="SMART" id="SM01169">
    <property type="entry name" value="DUF1943"/>
    <property type="match status" value="1"/>
</dbReference>
<keyword evidence="7" id="KW-1185">Reference proteome</keyword>
<keyword evidence="1" id="KW-0732">Signal</keyword>
<comment type="caution">
    <text evidence="6">The sequence shown here is derived from an EMBL/GenBank/DDBJ whole genome shotgun (WGS) entry which is preliminary data.</text>
</comment>
<comment type="caution">
    <text evidence="3">Lacks conserved residue(s) required for the propagation of feature annotation.</text>
</comment>
<dbReference type="InterPro" id="IPR015819">
    <property type="entry name" value="Lipid_transp_b-sht_shell"/>
</dbReference>
<keyword evidence="2" id="KW-0325">Glycoprotein</keyword>